<name>A0AAD6GD20_9EURO</name>
<organism evidence="2 3">
    <name type="scientific">Penicillium frequentans</name>
    <dbReference type="NCBI Taxonomy" id="3151616"/>
    <lineage>
        <taxon>Eukaryota</taxon>
        <taxon>Fungi</taxon>
        <taxon>Dikarya</taxon>
        <taxon>Ascomycota</taxon>
        <taxon>Pezizomycotina</taxon>
        <taxon>Eurotiomycetes</taxon>
        <taxon>Eurotiomycetidae</taxon>
        <taxon>Eurotiales</taxon>
        <taxon>Aspergillaceae</taxon>
        <taxon>Penicillium</taxon>
    </lineage>
</organism>
<dbReference type="AlphaFoldDB" id="A0AAD6GD20"/>
<keyword evidence="3" id="KW-1185">Reference proteome</keyword>
<reference evidence="2 3" key="1">
    <citation type="journal article" date="2023" name="IMA Fungus">
        <title>Comparative genomic study of the Penicillium genus elucidates a diverse pangenome and 15 lateral gene transfer events.</title>
        <authorList>
            <person name="Petersen C."/>
            <person name="Sorensen T."/>
            <person name="Nielsen M.R."/>
            <person name="Sondergaard T.E."/>
            <person name="Sorensen J.L."/>
            <person name="Fitzpatrick D.A."/>
            <person name="Frisvad J.C."/>
            <person name="Nielsen K.L."/>
        </authorList>
    </citation>
    <scope>NUCLEOTIDE SEQUENCE [LARGE SCALE GENOMIC DNA]</scope>
    <source>
        <strain evidence="2 3">IBT 35679</strain>
    </source>
</reference>
<feature type="region of interest" description="Disordered" evidence="1">
    <location>
        <begin position="198"/>
        <end position="219"/>
    </location>
</feature>
<proteinExistence type="predicted"/>
<protein>
    <submittedName>
        <fullName evidence="2">Uncharacterized protein</fullName>
    </submittedName>
</protein>
<gene>
    <name evidence="2" type="ORF">N7494_009131</name>
</gene>
<feature type="compositionally biased region" description="Pro residues" evidence="1">
    <location>
        <begin position="206"/>
        <end position="215"/>
    </location>
</feature>
<dbReference type="Proteomes" id="UP001220324">
    <property type="component" value="Unassembled WGS sequence"/>
</dbReference>
<evidence type="ECO:0000313" key="2">
    <source>
        <dbReference type="EMBL" id="KAJ5532579.1"/>
    </source>
</evidence>
<sequence length="267" mass="29228">MNDAGSSKPLPQTVNPAWLVNTSRLGLSPGSETPPLDEHIFSPLNENILSDNPSSNTSNSFVTPNMAENAAVVNLLPGPLEVIESPIVMFNVSSTPVVDLNTTAPPQNGPGTMPAQTFNMQQAFPQLYCPQPYYSQPLYSQQICPPDPNAQSNMAMVPMYHMNFNYNMPPYGYVPPQYQHPYQMMPSIGPLINQQPSFAAPATVTPSPPPKPSPEPVSNKRVFSFINETAPNFVANPNNHGRWKIDSKGNRQYLNAPPAKRPCLAKL</sequence>
<dbReference type="EMBL" id="JAQIZZ010000007">
    <property type="protein sequence ID" value="KAJ5532579.1"/>
    <property type="molecule type" value="Genomic_DNA"/>
</dbReference>
<accession>A0AAD6GD20</accession>
<evidence type="ECO:0000313" key="3">
    <source>
        <dbReference type="Proteomes" id="UP001220324"/>
    </source>
</evidence>
<evidence type="ECO:0000256" key="1">
    <source>
        <dbReference type="SAM" id="MobiDB-lite"/>
    </source>
</evidence>
<comment type="caution">
    <text evidence="2">The sequence shown here is derived from an EMBL/GenBank/DDBJ whole genome shotgun (WGS) entry which is preliminary data.</text>
</comment>